<feature type="domain" description="PAS" evidence="10">
    <location>
        <begin position="674"/>
        <end position="745"/>
    </location>
</feature>
<dbReference type="CDD" id="cd00130">
    <property type="entry name" value="PAS"/>
    <property type="match status" value="12"/>
</dbReference>
<dbReference type="SMART" id="SM00086">
    <property type="entry name" value="PAC"/>
    <property type="match status" value="10"/>
</dbReference>
<feature type="domain" description="PAS" evidence="10">
    <location>
        <begin position="294"/>
        <end position="365"/>
    </location>
</feature>
<dbReference type="PANTHER" id="PTHR43047:SF72">
    <property type="entry name" value="OSMOSENSING HISTIDINE PROTEIN KINASE SLN1"/>
    <property type="match status" value="1"/>
</dbReference>
<dbReference type="InterPro" id="IPR000014">
    <property type="entry name" value="PAS"/>
</dbReference>
<dbReference type="SUPFAM" id="SSF55785">
    <property type="entry name" value="PYP-like sensor domain (PAS domain)"/>
    <property type="match status" value="12"/>
</dbReference>
<dbReference type="SUPFAM" id="SSF55073">
    <property type="entry name" value="Nucleotide cyclase"/>
    <property type="match status" value="1"/>
</dbReference>
<dbReference type="CDD" id="cd00082">
    <property type="entry name" value="HisKA"/>
    <property type="match status" value="1"/>
</dbReference>
<dbReference type="InterPro" id="IPR003661">
    <property type="entry name" value="HisK_dim/P_dom"/>
</dbReference>
<evidence type="ECO:0000313" key="13">
    <source>
        <dbReference type="EMBL" id="CAD8831480.1"/>
    </source>
</evidence>
<evidence type="ECO:0000259" key="8">
    <source>
        <dbReference type="PROSITE" id="PS50109"/>
    </source>
</evidence>
<feature type="domain" description="Response regulatory" evidence="9">
    <location>
        <begin position="1862"/>
        <end position="1983"/>
    </location>
</feature>
<dbReference type="InterPro" id="IPR004358">
    <property type="entry name" value="Sig_transdc_His_kin-like_C"/>
</dbReference>
<dbReference type="InterPro" id="IPR036890">
    <property type="entry name" value="HATPase_C_sf"/>
</dbReference>
<dbReference type="PRINTS" id="PR00344">
    <property type="entry name" value="BCTRLSENSOR"/>
</dbReference>
<dbReference type="CDD" id="cd07302">
    <property type="entry name" value="CHD"/>
    <property type="match status" value="1"/>
</dbReference>
<dbReference type="Pfam" id="PF00072">
    <property type="entry name" value="Response_reg"/>
    <property type="match status" value="2"/>
</dbReference>
<dbReference type="InterPro" id="IPR003594">
    <property type="entry name" value="HATPase_dom"/>
</dbReference>
<evidence type="ECO:0000256" key="4">
    <source>
        <dbReference type="ARBA" id="ARBA00022679"/>
    </source>
</evidence>
<proteinExistence type="predicted"/>
<feature type="domain" description="PAC" evidence="11">
    <location>
        <begin position="875"/>
        <end position="927"/>
    </location>
</feature>
<keyword evidence="5" id="KW-0418">Kinase</keyword>
<dbReference type="InterPro" id="IPR001054">
    <property type="entry name" value="A/G_cyclase"/>
</dbReference>
<dbReference type="SMART" id="SM00388">
    <property type="entry name" value="HisKA"/>
    <property type="match status" value="1"/>
</dbReference>
<organism evidence="13">
    <name type="scientific">Noctiluca scintillans</name>
    <name type="common">Sea sparkle</name>
    <name type="synonym">Red tide dinoflagellate</name>
    <dbReference type="NCBI Taxonomy" id="2966"/>
    <lineage>
        <taxon>Eukaryota</taxon>
        <taxon>Sar</taxon>
        <taxon>Alveolata</taxon>
        <taxon>Dinophyceae</taxon>
        <taxon>Noctilucales</taxon>
        <taxon>Noctilucaceae</taxon>
        <taxon>Noctiluca</taxon>
    </lineage>
</organism>
<dbReference type="NCBIfam" id="TIGR00229">
    <property type="entry name" value="sensory_box"/>
    <property type="match status" value="11"/>
</dbReference>
<evidence type="ECO:0000256" key="6">
    <source>
        <dbReference type="PROSITE-ProRule" id="PRU00169"/>
    </source>
</evidence>
<dbReference type="EMBL" id="HBFQ01008280">
    <property type="protein sequence ID" value="CAD8831480.1"/>
    <property type="molecule type" value="Transcribed_RNA"/>
</dbReference>
<dbReference type="InterPro" id="IPR013767">
    <property type="entry name" value="PAS_fold"/>
</dbReference>
<dbReference type="SUPFAM" id="SSF47384">
    <property type="entry name" value="Homodimeric domain of signal transducing histidine kinase"/>
    <property type="match status" value="1"/>
</dbReference>
<dbReference type="Pfam" id="PF00989">
    <property type="entry name" value="PAS"/>
    <property type="match status" value="12"/>
</dbReference>
<dbReference type="GO" id="GO:0000155">
    <property type="term" value="F:phosphorelay sensor kinase activity"/>
    <property type="evidence" value="ECO:0007669"/>
    <property type="project" value="InterPro"/>
</dbReference>
<comment type="catalytic activity">
    <reaction evidence="1">
        <text>ATP + protein L-histidine = ADP + protein N-phospho-L-histidine.</text>
        <dbReference type="EC" id="2.7.13.3"/>
    </reaction>
</comment>
<dbReference type="Gene3D" id="3.30.565.10">
    <property type="entry name" value="Histidine kinase-like ATPase, C-terminal domain"/>
    <property type="match status" value="1"/>
</dbReference>
<feature type="modified residue" description="4-aspartylphosphate" evidence="6">
    <location>
        <position position="1913"/>
    </location>
</feature>
<dbReference type="PROSITE" id="PS50113">
    <property type="entry name" value="PAC"/>
    <property type="match status" value="10"/>
</dbReference>
<dbReference type="InterPro" id="IPR001610">
    <property type="entry name" value="PAC"/>
</dbReference>
<dbReference type="SUPFAM" id="SSF52172">
    <property type="entry name" value="CheY-like"/>
    <property type="match status" value="2"/>
</dbReference>
<feature type="domain" description="Response regulatory" evidence="9">
    <location>
        <begin position="2295"/>
        <end position="2417"/>
    </location>
</feature>
<dbReference type="InterPro" id="IPR036097">
    <property type="entry name" value="HisK_dim/P_sf"/>
</dbReference>
<dbReference type="PROSITE" id="PS50109">
    <property type="entry name" value="HIS_KIN"/>
    <property type="match status" value="1"/>
</dbReference>
<accession>A0A7S1EYL3</accession>
<dbReference type="GO" id="GO:0005886">
    <property type="term" value="C:plasma membrane"/>
    <property type="evidence" value="ECO:0007669"/>
    <property type="project" value="TreeGrafter"/>
</dbReference>
<protein>
    <recommendedName>
        <fullName evidence="2">histidine kinase</fullName>
        <ecNumber evidence="2">2.7.13.3</ecNumber>
    </recommendedName>
</protein>
<dbReference type="PROSITE" id="PS50110">
    <property type="entry name" value="RESPONSE_REGULATORY"/>
    <property type="match status" value="2"/>
</dbReference>
<feature type="domain" description="PAC" evidence="11">
    <location>
        <begin position="495"/>
        <end position="547"/>
    </location>
</feature>
<dbReference type="InterPro" id="IPR001789">
    <property type="entry name" value="Sig_transdc_resp-reg_receiver"/>
</dbReference>
<feature type="domain" description="Histidine kinase" evidence="8">
    <location>
        <begin position="1577"/>
        <end position="1801"/>
    </location>
</feature>
<feature type="domain" description="PAC" evidence="11">
    <location>
        <begin position="748"/>
        <end position="800"/>
    </location>
</feature>
<dbReference type="CDD" id="cd16922">
    <property type="entry name" value="HATPase_EvgS-ArcB-TorS-like"/>
    <property type="match status" value="1"/>
</dbReference>
<evidence type="ECO:0000259" key="11">
    <source>
        <dbReference type="PROSITE" id="PS50113"/>
    </source>
</evidence>
<dbReference type="GO" id="GO:0009190">
    <property type="term" value="P:cyclic nucleotide biosynthetic process"/>
    <property type="evidence" value="ECO:0007669"/>
    <property type="project" value="InterPro"/>
</dbReference>
<dbReference type="GO" id="GO:0009927">
    <property type="term" value="F:histidine phosphotransfer kinase activity"/>
    <property type="evidence" value="ECO:0007669"/>
    <property type="project" value="TreeGrafter"/>
</dbReference>
<feature type="coiled-coil region" evidence="7">
    <location>
        <begin position="2541"/>
        <end position="2603"/>
    </location>
</feature>
<name>A0A7S1EYL3_NOCSC</name>
<dbReference type="Gene3D" id="1.10.287.130">
    <property type="match status" value="1"/>
</dbReference>
<dbReference type="Pfam" id="PF00512">
    <property type="entry name" value="HisKA"/>
    <property type="match status" value="1"/>
</dbReference>
<dbReference type="PANTHER" id="PTHR43047">
    <property type="entry name" value="TWO-COMPONENT HISTIDINE PROTEIN KINASE"/>
    <property type="match status" value="1"/>
</dbReference>
<evidence type="ECO:0000256" key="1">
    <source>
        <dbReference type="ARBA" id="ARBA00000085"/>
    </source>
</evidence>
<dbReference type="PROSITE" id="PS50112">
    <property type="entry name" value="PAS"/>
    <property type="match status" value="12"/>
</dbReference>
<keyword evidence="4" id="KW-0808">Transferase</keyword>
<feature type="domain" description="PAC" evidence="11">
    <location>
        <begin position="368"/>
        <end position="420"/>
    </location>
</feature>
<dbReference type="Pfam" id="PF02518">
    <property type="entry name" value="HATPase_c"/>
    <property type="match status" value="1"/>
</dbReference>
<feature type="domain" description="PAC" evidence="11">
    <location>
        <begin position="1256"/>
        <end position="1308"/>
    </location>
</feature>
<feature type="domain" description="PAS" evidence="10">
    <location>
        <begin position="1182"/>
        <end position="1253"/>
    </location>
</feature>
<evidence type="ECO:0000256" key="5">
    <source>
        <dbReference type="ARBA" id="ARBA00022777"/>
    </source>
</evidence>
<feature type="domain" description="PAS" evidence="10">
    <location>
        <begin position="1055"/>
        <end position="1126"/>
    </location>
</feature>
<evidence type="ECO:0000259" key="9">
    <source>
        <dbReference type="PROSITE" id="PS50110"/>
    </source>
</evidence>
<dbReference type="CDD" id="cd17574">
    <property type="entry name" value="REC_OmpR"/>
    <property type="match status" value="2"/>
</dbReference>
<feature type="domain" description="PAS" evidence="10">
    <location>
        <begin position="1437"/>
        <end position="1509"/>
    </location>
</feature>
<sequence length="2622" mass="287286">MTFSMKTFGCEDDGAGFGGELLWAEASAKTVAAANALIFCLDLDGAVAEWNTRATTLVGYTWEQVKGRSFVRTFIPANYQAMVQEIFSDTVRGIESNAKEITMNTRDGGSINVVLSTSALRQGLLGGVSAIVCVALEMPSGSKMIVDGPGQSMAPPCARSRSAVVVDALPLELNNVSKVLDCTGMPMMILGRDGDVIEWSRGAVENLGYTKSEVASKRFVDSVVVPQSHPIAEAALQKAINGVDVDRCHLQLLSKTGKIQSMSFNVAGLRDTDDNVTAVMMTGVKWYEGTLEFAPEDHSQLLARANALIVGIDMAGRITEWNEKAAATTGFNKQETLGMPFTEKFIRNDQQETIRGVLSKAMRGEESTNFEIALYTENRGYCEILLNTSVRQDSQGNVTGVVGVGQDITDLKKVIATSKLIADDLTRLIETANAPIFGINTEGKVTEWNAKATEVSSYSKAETMGKHLVKTFIHLEYRAGVEAVFEKALLGQGSANFELPLFTKTGQRREVLLNATPRRGPDGQVVGVIGVGQDITELNHQRKEALRTADDLSRLIQSANAPIFGVDTQGRVTEWNHKLAELSEFTKEETLGKSLVHFITDDYKQMVSYILLKALNGEETANFEFPLVKNGDRTAILLLNATTRRGPDGVVIGVIGVGQDITTIRTMTAEQQRVADDLSRLIENANAPILGVDTNGMVTEWNRKSAELVGYTKEETIGKHFIDNFIQQENRSSVEQVFHKALSGWETSNYELLLLSKTGKRSTVLLNATTRRDAQGKVLGVVGVGQDITGLNMVMLESKRIAEDLTRLIETANAPIFGIDTEGKVTEWNAKASSLLGFSKVETMGKHMVSNFITDEFKESVNKVLAAALSGVDTADFQVSLYTKDGARIDILLNAATRRGPDGTVIGVIGVGQDITKIRDITAEQQRVADDLSRLIENANAPIFGVDTNGKVTEWNRKAAELVGYGKDETLGKDLVQNFIQPEDRSSVDSVLQKALSGIETSNFDLPLISKIGKRSSVLLNATTRRDANGAIIGVVGVGQDITKLNQVMAEAKRVADDLTRLIETSNAPIFGIDTNGNVTEWNRKAWSLLGFKKEEAMGKSFVENFITLGLRDRVNGVLKAALRGEETSNFDLSLFTKNGSKVDILLNATTRRGPEGTVIGMIGVGQDITEMRRMSLEQRRVADDFCRLIENANAPIFGVDVNGLVTEWNRKAADLVGHTKDETIGKHLVQNFIQPENRRAVDQVLQKALTGIETSNFELPLISKTGKRFTVLLNANTRRDAEGRVTGVVGVGQDITSINEVMAESKRVADDQTRLIETANAPIFGIDTNGTVMIWNRMAAKISQFAKSEAMGRNLVECFITEEYKQSVSMVLERALGGIETPNFEFPLVTKNRVRKVHILMSATPLRGSDGRIMGMVGVGQDITDLRENKDKADRTACELERLIDTANAPIFGVDKAGNVTEWNAKMTDISGVPRAEAMGQSLVGSFLFDPEAKENVAEVLEKALQGTETSNFELRLRQLNSDDSRTEKVAVLLLNATPRVDSTSEIVGVIGVGQDITEITSYKTLEERKTRFMAMVSHELRSPIHGICGLSDALARTESDSHKKKQLGMIRNCSTRLLDMVSNIMDVSSMKSQNSKLNREQCNLPLVMEETCHLLQHATDKHGSPVKKPEVDVINQVDQDMPLIEADSHRISQVFYNLVMNALKFTKKGKVIITSNVDPGGQWVELHVEDTGIGINPNHLDQIFEPFEQEDEGEARQFEGIGLGLSISRGVVRQHGGDIFVRTVLGQGSTFTVLLPSKMGVKLENCPGARAADQQKEKETKAVSKRTVFGSSFGELAKPENVGMEYRHEANSPDVNKKMIILSVDDTEVNQEVIKAALQSEQYEIHIAMSGHEALDYLRTHTTLPDVMLLDVMMPGMSGLEVCRKVRTELNLNQCVLPIIMVSAKAPPMRSCVEGLKSGTNDYIVKPFDSEELRARVRTAIQVKQGYTAKIAAEEQTKLLFSMVPESIAKRIAADGKPVAETRPKVSVLFTRIVGWSEIVDSLEASVAMDVFREVFGIFERLSDEECFFKVDSMIGDSFVVVAGHDGQTGSCEQLLSLASAMIHAVKRVRNVGLDRQLTIRASIHSGAACCGVIGTTLPRYYMFGRMMDFVAVMDYHAPHSYVYLSQAACDDMNWNYDGPLLGGQRLVKHLSLNVDLKQLISTYVAVPEGDPGPPLVTEHQPRSQVGSQSSMSHCQEESFSQVPAWIGMASTEAPSTLVHHPAVTTVVDNVAPNTISQLPVIRAPRAPEEQWHILSVDDDSVNQEVVRGIFESEGYTLTIAMDGDEAIETVDKIQREGSQMPHLLLLDSMMPGKSGLEVCEHLRKVHNLVSLPIIMVTCRSSKEDTAQALNAGCNDYVTKPFQRVELLARVRVQTAMIEAVSELQMSVGKKGLVSLPLPEPVRPHALPLPPPVPTVQTQDTGTQSDPLPAPPVAVAAAPVAIANGMPQSYKPELIDVGARIGVAPREESACRDLLLAPLPAEWQSDKLDEQHKHDRLQLEVTQLRLNEKIAERAALRRRCREKEVKLAGASAEAEFYKQMLDEADDMLEKQDHKLETSDERFAHLNLSLQLSGLSPSPDP</sequence>
<dbReference type="SUPFAM" id="SSF55874">
    <property type="entry name" value="ATPase domain of HSP90 chaperone/DNA topoisomerase II/histidine kinase"/>
    <property type="match status" value="1"/>
</dbReference>
<feature type="domain" description="PAC" evidence="11">
    <location>
        <begin position="1129"/>
        <end position="1181"/>
    </location>
</feature>
<feature type="domain" description="PAS" evidence="10">
    <location>
        <begin position="1309"/>
        <end position="1380"/>
    </location>
</feature>
<keyword evidence="3 6" id="KW-0597">Phosphoprotein</keyword>
<dbReference type="EC" id="2.7.13.3" evidence="2"/>
<feature type="domain" description="Guanylate cyclase" evidence="12">
    <location>
        <begin position="2029"/>
        <end position="2157"/>
    </location>
</feature>
<dbReference type="SMART" id="SM00387">
    <property type="entry name" value="HATPase_c"/>
    <property type="match status" value="1"/>
</dbReference>
<dbReference type="Pfam" id="PF00211">
    <property type="entry name" value="Guanylate_cyc"/>
    <property type="match status" value="1"/>
</dbReference>
<dbReference type="InterPro" id="IPR029787">
    <property type="entry name" value="Nucleotide_cyclase"/>
</dbReference>
<feature type="domain" description="PAC" evidence="11">
    <location>
        <begin position="1512"/>
        <end position="1570"/>
    </location>
</feature>
<feature type="domain" description="PAS" evidence="10">
    <location>
        <begin position="421"/>
        <end position="492"/>
    </location>
</feature>
<dbReference type="Gene3D" id="3.30.70.1230">
    <property type="entry name" value="Nucleotide cyclase"/>
    <property type="match status" value="1"/>
</dbReference>
<dbReference type="InterPro" id="IPR011006">
    <property type="entry name" value="CheY-like_superfamily"/>
</dbReference>
<dbReference type="Gene3D" id="3.30.450.20">
    <property type="entry name" value="PAS domain"/>
    <property type="match status" value="12"/>
</dbReference>
<dbReference type="InterPro" id="IPR005467">
    <property type="entry name" value="His_kinase_dom"/>
</dbReference>
<feature type="modified residue" description="4-aspartylphosphate" evidence="6">
    <location>
        <position position="2350"/>
    </location>
</feature>
<dbReference type="InterPro" id="IPR035965">
    <property type="entry name" value="PAS-like_dom_sf"/>
</dbReference>
<dbReference type="SMART" id="SM00044">
    <property type="entry name" value="CYCc"/>
    <property type="match status" value="1"/>
</dbReference>
<feature type="domain" description="PAS" evidence="10">
    <location>
        <begin position="38"/>
        <end position="94"/>
    </location>
</feature>
<evidence type="ECO:0000256" key="7">
    <source>
        <dbReference type="SAM" id="Coils"/>
    </source>
</evidence>
<dbReference type="PROSITE" id="PS50125">
    <property type="entry name" value="GUANYLATE_CYCLASE_2"/>
    <property type="match status" value="1"/>
</dbReference>
<dbReference type="SMART" id="SM00091">
    <property type="entry name" value="PAS"/>
    <property type="match status" value="12"/>
</dbReference>
<dbReference type="FunFam" id="3.30.565.10:FF:000006">
    <property type="entry name" value="Sensor histidine kinase WalK"/>
    <property type="match status" value="1"/>
</dbReference>
<feature type="domain" description="PAS" evidence="10">
    <location>
        <begin position="172"/>
        <end position="243"/>
    </location>
</feature>
<feature type="domain" description="PAC" evidence="11">
    <location>
        <begin position="621"/>
        <end position="673"/>
    </location>
</feature>
<dbReference type="Gene3D" id="3.40.50.2300">
    <property type="match status" value="2"/>
</dbReference>
<dbReference type="SMART" id="SM00448">
    <property type="entry name" value="REC"/>
    <property type="match status" value="2"/>
</dbReference>
<feature type="domain" description="PAS" evidence="10">
    <location>
        <begin position="548"/>
        <end position="618"/>
    </location>
</feature>
<evidence type="ECO:0000256" key="3">
    <source>
        <dbReference type="ARBA" id="ARBA00022553"/>
    </source>
</evidence>
<feature type="domain" description="PAS" evidence="10">
    <location>
        <begin position="801"/>
        <end position="872"/>
    </location>
</feature>
<feature type="domain" description="PAS" evidence="10">
    <location>
        <begin position="928"/>
        <end position="999"/>
    </location>
</feature>
<dbReference type="GO" id="GO:0006355">
    <property type="term" value="P:regulation of DNA-templated transcription"/>
    <property type="evidence" value="ECO:0007669"/>
    <property type="project" value="InterPro"/>
</dbReference>
<feature type="domain" description="PAC" evidence="11">
    <location>
        <begin position="1383"/>
        <end position="1436"/>
    </location>
</feature>
<evidence type="ECO:0000256" key="2">
    <source>
        <dbReference type="ARBA" id="ARBA00012438"/>
    </source>
</evidence>
<evidence type="ECO:0000259" key="12">
    <source>
        <dbReference type="PROSITE" id="PS50125"/>
    </source>
</evidence>
<feature type="domain" description="PAC" evidence="11">
    <location>
        <begin position="1002"/>
        <end position="1054"/>
    </location>
</feature>
<gene>
    <name evidence="13" type="ORF">NSCI0253_LOCUS5827</name>
</gene>
<evidence type="ECO:0000259" key="10">
    <source>
        <dbReference type="PROSITE" id="PS50112"/>
    </source>
</evidence>
<reference evidence="13" key="1">
    <citation type="submission" date="2021-01" db="EMBL/GenBank/DDBJ databases">
        <authorList>
            <person name="Corre E."/>
            <person name="Pelletier E."/>
            <person name="Niang G."/>
            <person name="Scheremetjew M."/>
            <person name="Finn R."/>
            <person name="Kale V."/>
            <person name="Holt S."/>
            <person name="Cochrane G."/>
            <person name="Meng A."/>
            <person name="Brown T."/>
            <person name="Cohen L."/>
        </authorList>
    </citation>
    <scope>NUCLEOTIDE SEQUENCE</scope>
</reference>
<dbReference type="InterPro" id="IPR000700">
    <property type="entry name" value="PAS-assoc_C"/>
</dbReference>
<keyword evidence="7" id="KW-0175">Coiled coil</keyword>